<name>A0A3R6Z7E5_9STRA</name>
<evidence type="ECO:0000313" key="2">
    <source>
        <dbReference type="Proteomes" id="UP000285060"/>
    </source>
</evidence>
<accession>A0A3R6Z7E5</accession>
<reference evidence="1 2" key="1">
    <citation type="submission" date="2018-08" db="EMBL/GenBank/DDBJ databases">
        <title>Aphanomyces genome sequencing and annotation.</title>
        <authorList>
            <person name="Minardi D."/>
            <person name="Oidtmann B."/>
            <person name="Van Der Giezen M."/>
            <person name="Studholme D.J."/>
        </authorList>
    </citation>
    <scope>NUCLEOTIDE SEQUENCE [LARGE SCALE GENOMIC DNA]</scope>
    <source>
        <strain evidence="1 2">NJM0002</strain>
    </source>
</reference>
<organism evidence="1 2">
    <name type="scientific">Aphanomyces invadans</name>
    <dbReference type="NCBI Taxonomy" id="157072"/>
    <lineage>
        <taxon>Eukaryota</taxon>
        <taxon>Sar</taxon>
        <taxon>Stramenopiles</taxon>
        <taxon>Oomycota</taxon>
        <taxon>Saprolegniomycetes</taxon>
        <taxon>Saprolegniales</taxon>
        <taxon>Verrucalvaceae</taxon>
        <taxon>Aphanomyces</taxon>
    </lineage>
</organism>
<keyword evidence="2" id="KW-1185">Reference proteome</keyword>
<dbReference type="EMBL" id="QUSY01000147">
    <property type="protein sequence ID" value="RHY32283.1"/>
    <property type="molecule type" value="Genomic_DNA"/>
</dbReference>
<dbReference type="VEuPathDB" id="FungiDB:H310_15152"/>
<protein>
    <submittedName>
        <fullName evidence="1">Uncharacterized protein</fullName>
    </submittedName>
</protein>
<dbReference type="AlphaFoldDB" id="A0A3R6Z7E5"/>
<dbReference type="Proteomes" id="UP000285060">
    <property type="component" value="Unassembled WGS sequence"/>
</dbReference>
<comment type="caution">
    <text evidence="1">The sequence shown here is derived from an EMBL/GenBank/DDBJ whole genome shotgun (WGS) entry which is preliminary data.</text>
</comment>
<gene>
    <name evidence="1" type="ORF">DYB32_002697</name>
</gene>
<evidence type="ECO:0000313" key="1">
    <source>
        <dbReference type="EMBL" id="RHY32283.1"/>
    </source>
</evidence>
<proteinExistence type="predicted"/>
<sequence>MFKADVHLSDMLHYVHRDEKFFYLTKTTRKYYILGTANHNEHVKAKDYAYMVPHMGKVNMARNGQLPQNVQCPPDVYHTCLEKLAAQDAVAMERAVSAEVEEARCLDTLARELECIHLSDWKMFPHAVESHMSKQDEAIRRKKTVFRFSVSADIDLLKEVVMIAPFEAAYGQTGTRWEEICEHMRVSHGDTLTTASCR</sequence>